<feature type="region of interest" description="Disordered" evidence="1">
    <location>
        <begin position="422"/>
        <end position="494"/>
    </location>
</feature>
<feature type="compositionally biased region" description="Basic and acidic residues" evidence="1">
    <location>
        <begin position="25"/>
        <end position="35"/>
    </location>
</feature>
<reference evidence="2 3" key="1">
    <citation type="journal article" date="2016" name="Front. Microbiol.">
        <title>Genome and transcriptome sequences reveal the specific parasitism of the nematophagous Purpureocillium lilacinum 36-1.</title>
        <authorList>
            <person name="Xie J."/>
            <person name="Li S."/>
            <person name="Mo C."/>
            <person name="Xiao X."/>
            <person name="Peng D."/>
            <person name="Wang G."/>
            <person name="Xiao Y."/>
        </authorList>
    </citation>
    <scope>NUCLEOTIDE SEQUENCE [LARGE SCALE GENOMIC DNA]</scope>
    <source>
        <strain evidence="2 3">36-1</strain>
    </source>
</reference>
<feature type="region of interest" description="Disordered" evidence="1">
    <location>
        <begin position="212"/>
        <end position="250"/>
    </location>
</feature>
<feature type="region of interest" description="Disordered" evidence="1">
    <location>
        <begin position="176"/>
        <end position="197"/>
    </location>
</feature>
<evidence type="ECO:0000256" key="1">
    <source>
        <dbReference type="SAM" id="MobiDB-lite"/>
    </source>
</evidence>
<sequence>MDGSKAKCTTAERGQRRRSPLMHVDAAESRSRGDDDGAGTGAGVREVRMVQREKTEQRAYPRADMQMSKPPQRVGCRRLRRRHVEERGSPSARCGLGFDDGSGSSSGGSSNSPATLERATAPLPGCFGAGSSGLHPPDTHPRRRATEVPLVAPQGLTAPAHLGRQGGPVRAVRRSARGKGEGEASSAFPSMAPDCTPPPAADGAMIAVANAPQSSHNATRVRALAGQGKSTQKRRGSWEMRGAGPVSRSAVNKQAGKHAAWLEAESTITGPANISNASGIAHARARSAAHSQPPCTIGKAGAEPTGLARHAAHDEMPGVSGRRAVQSWQLRFCEGEREGPSHRNDTLTRGADRTVRRPSRLGAGAGAGPVFDLDLAFDGSPIGARSATRRCSPQQVKAAVVRMGAFSSARHGGGFEETASQWVDGRRRSVSSTEGSEEAGARTGGRTRPSSFACQAGNQVDKRYGEYSKGEAERRERRELGDGAAGWKMQAPGLSRGSAQSVGVQCPGWLADGRLQLAAVARGELRSGVEVREGTHLRCWHQQRRGGSGGARVQQIMDLGTGKSKDGVWTGSCVCLVLRSMAIERIDGGMDESKRGVKLGCHRRHSRPNFQVEEGRHGAGIHPQYKIPSYKLRTSRAGPRRYLRSGSPTLAQDSIPLHQCPEMHRPIACMPFCTVLAIHGRPRTAITRATPSIDWLMHMRRIWPLSPLGPDNAAAITATPATTARHRKAARWSSRGEAQ</sequence>
<feature type="compositionally biased region" description="Basic and acidic residues" evidence="1">
    <location>
        <begin position="460"/>
        <end position="481"/>
    </location>
</feature>
<dbReference type="EMBL" id="LCWV01000003">
    <property type="protein sequence ID" value="PWI74705.1"/>
    <property type="molecule type" value="Genomic_DNA"/>
</dbReference>
<name>A0A2U3EJJ9_PURLI</name>
<evidence type="ECO:0000313" key="2">
    <source>
        <dbReference type="EMBL" id="PWI74705.1"/>
    </source>
</evidence>
<gene>
    <name evidence="2" type="ORF">PCL_08019</name>
</gene>
<organism evidence="2 3">
    <name type="scientific">Purpureocillium lilacinum</name>
    <name type="common">Paecilomyces lilacinus</name>
    <dbReference type="NCBI Taxonomy" id="33203"/>
    <lineage>
        <taxon>Eukaryota</taxon>
        <taxon>Fungi</taxon>
        <taxon>Dikarya</taxon>
        <taxon>Ascomycota</taxon>
        <taxon>Pezizomycotina</taxon>
        <taxon>Sordariomycetes</taxon>
        <taxon>Hypocreomycetidae</taxon>
        <taxon>Hypocreales</taxon>
        <taxon>Ophiocordycipitaceae</taxon>
        <taxon>Purpureocillium</taxon>
    </lineage>
</organism>
<dbReference type="AlphaFoldDB" id="A0A2U3EJJ9"/>
<evidence type="ECO:0000313" key="3">
    <source>
        <dbReference type="Proteomes" id="UP000245956"/>
    </source>
</evidence>
<feature type="region of interest" description="Disordered" evidence="1">
    <location>
        <begin position="1"/>
        <end position="142"/>
    </location>
</feature>
<protein>
    <submittedName>
        <fullName evidence="2">Uncharacterized protein</fullName>
    </submittedName>
</protein>
<feature type="compositionally biased region" description="Polar residues" evidence="1">
    <location>
        <begin position="448"/>
        <end position="458"/>
    </location>
</feature>
<accession>A0A2U3EJJ9</accession>
<dbReference type="Proteomes" id="UP000245956">
    <property type="component" value="Unassembled WGS sequence"/>
</dbReference>
<comment type="caution">
    <text evidence="2">The sequence shown here is derived from an EMBL/GenBank/DDBJ whole genome shotgun (WGS) entry which is preliminary data.</text>
</comment>
<feature type="compositionally biased region" description="Basic and acidic residues" evidence="1">
    <location>
        <begin position="45"/>
        <end position="61"/>
    </location>
</feature>
<proteinExistence type="predicted"/>
<feature type="region of interest" description="Disordered" evidence="1">
    <location>
        <begin position="720"/>
        <end position="739"/>
    </location>
</feature>